<accession>A0A1I2I1P1</accession>
<dbReference type="InterPro" id="IPR006016">
    <property type="entry name" value="UspA"/>
</dbReference>
<keyword evidence="3" id="KW-1185">Reference proteome</keyword>
<reference evidence="3" key="1">
    <citation type="submission" date="2016-10" db="EMBL/GenBank/DDBJ databases">
        <authorList>
            <person name="Varghese N."/>
            <person name="Submissions S."/>
        </authorList>
    </citation>
    <scope>NUCLEOTIDE SEQUENCE [LARGE SCALE GENOMIC DNA]</scope>
    <source>
        <strain evidence="3">CGMCC 1.10223</strain>
    </source>
</reference>
<dbReference type="InterPro" id="IPR052023">
    <property type="entry name" value="Histidine_kinase_KdpD"/>
</dbReference>
<feature type="domain" description="UspA" evidence="1">
    <location>
        <begin position="15"/>
        <end position="130"/>
    </location>
</feature>
<name>A0A1I2I1P1_9BACL</name>
<dbReference type="GO" id="GO:0005886">
    <property type="term" value="C:plasma membrane"/>
    <property type="evidence" value="ECO:0007669"/>
    <property type="project" value="TreeGrafter"/>
</dbReference>
<dbReference type="OrthoDB" id="9806130at2"/>
<dbReference type="RefSeq" id="WP_046234133.1">
    <property type="nucleotide sequence ID" value="NZ_FONN01000028.1"/>
</dbReference>
<dbReference type="Gene3D" id="3.40.50.620">
    <property type="entry name" value="HUPs"/>
    <property type="match status" value="1"/>
</dbReference>
<dbReference type="PANTHER" id="PTHR45569:SF1">
    <property type="entry name" value="SENSOR PROTEIN KDPD"/>
    <property type="match status" value="1"/>
</dbReference>
<dbReference type="Proteomes" id="UP000183410">
    <property type="component" value="Unassembled WGS sequence"/>
</dbReference>
<dbReference type="InterPro" id="IPR014729">
    <property type="entry name" value="Rossmann-like_a/b/a_fold"/>
</dbReference>
<organism evidence="2 3">
    <name type="scientific">Paenibacillus algorifonticola</name>
    <dbReference type="NCBI Taxonomy" id="684063"/>
    <lineage>
        <taxon>Bacteria</taxon>
        <taxon>Bacillati</taxon>
        <taxon>Bacillota</taxon>
        <taxon>Bacilli</taxon>
        <taxon>Bacillales</taxon>
        <taxon>Paenibacillaceae</taxon>
        <taxon>Paenibacillus</taxon>
    </lineage>
</organism>
<evidence type="ECO:0000259" key="1">
    <source>
        <dbReference type="Pfam" id="PF00582"/>
    </source>
</evidence>
<evidence type="ECO:0000313" key="2">
    <source>
        <dbReference type="EMBL" id="SFF34461.1"/>
    </source>
</evidence>
<sequence>MITTSYSDSTETDERILVCLYYGPNSELLIRRGWKLATALRAPLTLLTVDPIDDNRYSEAREKNMAFWTSMAETLQADLIVAKNDSRNVAEVIADHAKERRITQIIIGQSARTKWEEITKGSIINQLLHLIKDVDIHIASVQREM</sequence>
<dbReference type="Pfam" id="PF00582">
    <property type="entry name" value="Usp"/>
    <property type="match status" value="1"/>
</dbReference>
<dbReference type="AlphaFoldDB" id="A0A1I2I1P1"/>
<proteinExistence type="predicted"/>
<dbReference type="EMBL" id="FONN01000028">
    <property type="protein sequence ID" value="SFF34461.1"/>
    <property type="molecule type" value="Genomic_DNA"/>
</dbReference>
<dbReference type="PANTHER" id="PTHR45569">
    <property type="entry name" value="SENSOR PROTEIN KDPD"/>
    <property type="match status" value="1"/>
</dbReference>
<evidence type="ECO:0000313" key="3">
    <source>
        <dbReference type="Proteomes" id="UP000183410"/>
    </source>
</evidence>
<protein>
    <submittedName>
        <fullName evidence="2">Universal stress protein family protein</fullName>
    </submittedName>
</protein>
<dbReference type="SUPFAM" id="SSF52402">
    <property type="entry name" value="Adenine nucleotide alpha hydrolases-like"/>
    <property type="match status" value="1"/>
</dbReference>
<gene>
    <name evidence="2" type="ORF">SAMN04487969_12814</name>
</gene>
<dbReference type="GO" id="GO:0000155">
    <property type="term" value="F:phosphorelay sensor kinase activity"/>
    <property type="evidence" value="ECO:0007669"/>
    <property type="project" value="TreeGrafter"/>
</dbReference>